<evidence type="ECO:0000313" key="1">
    <source>
        <dbReference type="EMBL" id="KAK7360662.1"/>
    </source>
</evidence>
<keyword evidence="2" id="KW-1185">Reference proteome</keyword>
<proteinExistence type="predicted"/>
<sequence length="136" mass="15598">MGIELLTCMVERSYRLPKRMDFLFPMGLILRMSFRWMARNVSQVSQIYVINKELIEAIVISNEHDIGVEHPVVDKEHDINVSQVNNYASLQAFEELYHPYHKAVSLLYSLVKTRTWTGGIILEFVGTAAARIASNV</sequence>
<name>A0AAN9R647_CANGL</name>
<comment type="caution">
    <text evidence="1">The sequence shown here is derived from an EMBL/GenBank/DDBJ whole genome shotgun (WGS) entry which is preliminary data.</text>
</comment>
<reference evidence="1 2" key="1">
    <citation type="submission" date="2024-01" db="EMBL/GenBank/DDBJ databases">
        <title>The genomes of 5 underutilized Papilionoideae crops provide insights into root nodulation and disease resistanc.</title>
        <authorList>
            <person name="Jiang F."/>
        </authorList>
    </citation>
    <scope>NUCLEOTIDE SEQUENCE [LARGE SCALE GENOMIC DNA]</scope>
    <source>
        <strain evidence="1">LVBAO_FW01</strain>
        <tissue evidence="1">Leaves</tissue>
    </source>
</reference>
<accession>A0AAN9R647</accession>
<protein>
    <submittedName>
        <fullName evidence="1">Uncharacterized protein</fullName>
    </submittedName>
</protein>
<dbReference type="EMBL" id="JAYMYQ010000001">
    <property type="protein sequence ID" value="KAK7360662.1"/>
    <property type="molecule type" value="Genomic_DNA"/>
</dbReference>
<organism evidence="1 2">
    <name type="scientific">Canavalia gladiata</name>
    <name type="common">Sword bean</name>
    <name type="synonym">Dolichos gladiatus</name>
    <dbReference type="NCBI Taxonomy" id="3824"/>
    <lineage>
        <taxon>Eukaryota</taxon>
        <taxon>Viridiplantae</taxon>
        <taxon>Streptophyta</taxon>
        <taxon>Embryophyta</taxon>
        <taxon>Tracheophyta</taxon>
        <taxon>Spermatophyta</taxon>
        <taxon>Magnoliopsida</taxon>
        <taxon>eudicotyledons</taxon>
        <taxon>Gunneridae</taxon>
        <taxon>Pentapetalae</taxon>
        <taxon>rosids</taxon>
        <taxon>fabids</taxon>
        <taxon>Fabales</taxon>
        <taxon>Fabaceae</taxon>
        <taxon>Papilionoideae</taxon>
        <taxon>50 kb inversion clade</taxon>
        <taxon>NPAAA clade</taxon>
        <taxon>indigoferoid/millettioid clade</taxon>
        <taxon>Phaseoleae</taxon>
        <taxon>Canavalia</taxon>
    </lineage>
</organism>
<gene>
    <name evidence="1" type="ORF">VNO77_02671</name>
</gene>
<dbReference type="AlphaFoldDB" id="A0AAN9R647"/>
<evidence type="ECO:0000313" key="2">
    <source>
        <dbReference type="Proteomes" id="UP001367508"/>
    </source>
</evidence>
<dbReference type="Proteomes" id="UP001367508">
    <property type="component" value="Unassembled WGS sequence"/>
</dbReference>